<dbReference type="SUPFAM" id="SSF50965">
    <property type="entry name" value="Galactose oxidase, central domain"/>
    <property type="match status" value="1"/>
</dbReference>
<dbReference type="NCBIfam" id="TIGR01640">
    <property type="entry name" value="F_box_assoc_1"/>
    <property type="match status" value="1"/>
</dbReference>
<dbReference type="Pfam" id="PF07734">
    <property type="entry name" value="FBA_1"/>
    <property type="match status" value="1"/>
</dbReference>
<reference evidence="2 3" key="1">
    <citation type="submission" date="2020-06" db="EMBL/GenBank/DDBJ databases">
        <title>WGS assembly of Ceratodon purpureus strain R40.</title>
        <authorList>
            <person name="Carey S.B."/>
            <person name="Jenkins J."/>
            <person name="Shu S."/>
            <person name="Lovell J.T."/>
            <person name="Sreedasyam A."/>
            <person name="Maumus F."/>
            <person name="Tiley G.P."/>
            <person name="Fernandez-Pozo N."/>
            <person name="Barry K."/>
            <person name="Chen C."/>
            <person name="Wang M."/>
            <person name="Lipzen A."/>
            <person name="Daum C."/>
            <person name="Saski C.A."/>
            <person name="Payton A.C."/>
            <person name="Mcbreen J.C."/>
            <person name="Conrad R.E."/>
            <person name="Kollar L.M."/>
            <person name="Olsson S."/>
            <person name="Huttunen S."/>
            <person name="Landis J.B."/>
            <person name="Wickett N.J."/>
            <person name="Johnson M.G."/>
            <person name="Rensing S.A."/>
            <person name="Grimwood J."/>
            <person name="Schmutz J."/>
            <person name="Mcdaniel S.F."/>
        </authorList>
    </citation>
    <scope>NUCLEOTIDE SEQUENCE [LARGE SCALE GENOMIC DNA]</scope>
    <source>
        <strain evidence="2 3">R40</strain>
    </source>
</reference>
<dbReference type="PANTHER" id="PTHR31672">
    <property type="entry name" value="BNACNNG10540D PROTEIN"/>
    <property type="match status" value="1"/>
</dbReference>
<evidence type="ECO:0000313" key="2">
    <source>
        <dbReference type="EMBL" id="KAG0568747.1"/>
    </source>
</evidence>
<dbReference type="InterPro" id="IPR036047">
    <property type="entry name" value="F-box-like_dom_sf"/>
</dbReference>
<name>A0A8T0HDK7_CERPU</name>
<evidence type="ECO:0000259" key="1">
    <source>
        <dbReference type="PROSITE" id="PS50181"/>
    </source>
</evidence>
<comment type="caution">
    <text evidence="2">The sequence shown here is derived from an EMBL/GenBank/DDBJ whole genome shotgun (WGS) entry which is preliminary data.</text>
</comment>
<dbReference type="SUPFAM" id="SSF81383">
    <property type="entry name" value="F-box domain"/>
    <property type="match status" value="1"/>
</dbReference>
<feature type="domain" description="F-box" evidence="1">
    <location>
        <begin position="28"/>
        <end position="77"/>
    </location>
</feature>
<dbReference type="InterPro" id="IPR050796">
    <property type="entry name" value="SCF_F-box_component"/>
</dbReference>
<proteinExistence type="predicted"/>
<sequence length="441" mass="51257">MAEGYLDQMGKLGIGTATGVVAPDAEEAFLWKKLPRELQNRVLCCLPLQNLFQMRCVCKAWRNIVLHRDFATMYDAMHISDPSSPATVYINSSSPDRVEWSAYDYTQNKWQKRTTLPSRSHSRLTRENISYSVHPVGGLLVFRFWRLGVNHWVVWNPLTNKWKTLPPCKTRTSKTTVVFEHAFVADERFKRYKILMAHNPYSKDWRSFEQSTRNMVTEVYDSATGVWTQSESSLQSAVHPGFEYYYREEKYYPPDPPGVLSNGVIYFVSSSLRRDDSLESVLYCFDIKSERWHEEFRHGLPSWSITAIHGMTYDACKSVFEWDCRLMTAMVHPLDEEGGGRWELLVYERDLGTRTWVETGIKVPDSMVTTDSEFFTPEVEIVAEGNHLVLGEFRSRYGRFTCAVYRKAQNCWTCSPSGQFDVQDRKGNNLVLFKPRLDWRP</sequence>
<dbReference type="Gene3D" id="2.120.10.80">
    <property type="entry name" value="Kelch-type beta propeller"/>
    <property type="match status" value="1"/>
</dbReference>
<dbReference type="InterPro" id="IPR006527">
    <property type="entry name" value="F-box-assoc_dom_typ1"/>
</dbReference>
<dbReference type="AlphaFoldDB" id="A0A8T0HDK7"/>
<dbReference type="InterPro" id="IPR001810">
    <property type="entry name" value="F-box_dom"/>
</dbReference>
<dbReference type="SMART" id="SM00256">
    <property type="entry name" value="FBOX"/>
    <property type="match status" value="1"/>
</dbReference>
<dbReference type="Proteomes" id="UP000822688">
    <property type="component" value="Chromosome 6"/>
</dbReference>
<keyword evidence="3" id="KW-1185">Reference proteome</keyword>
<dbReference type="Pfam" id="PF00646">
    <property type="entry name" value="F-box"/>
    <property type="match status" value="1"/>
</dbReference>
<organism evidence="2 3">
    <name type="scientific">Ceratodon purpureus</name>
    <name type="common">Fire moss</name>
    <name type="synonym">Dicranum purpureum</name>
    <dbReference type="NCBI Taxonomy" id="3225"/>
    <lineage>
        <taxon>Eukaryota</taxon>
        <taxon>Viridiplantae</taxon>
        <taxon>Streptophyta</taxon>
        <taxon>Embryophyta</taxon>
        <taxon>Bryophyta</taxon>
        <taxon>Bryophytina</taxon>
        <taxon>Bryopsida</taxon>
        <taxon>Dicranidae</taxon>
        <taxon>Pseudoditrichales</taxon>
        <taxon>Ditrichaceae</taxon>
        <taxon>Ceratodon</taxon>
    </lineage>
</organism>
<dbReference type="EMBL" id="CM026427">
    <property type="protein sequence ID" value="KAG0568747.1"/>
    <property type="molecule type" value="Genomic_DNA"/>
</dbReference>
<evidence type="ECO:0000313" key="3">
    <source>
        <dbReference type="Proteomes" id="UP000822688"/>
    </source>
</evidence>
<dbReference type="InterPro" id="IPR011043">
    <property type="entry name" value="Gal_Oxase/kelch_b-propeller"/>
</dbReference>
<dbReference type="InterPro" id="IPR017451">
    <property type="entry name" value="F-box-assoc_interact_dom"/>
</dbReference>
<dbReference type="InterPro" id="IPR015915">
    <property type="entry name" value="Kelch-typ_b-propeller"/>
</dbReference>
<accession>A0A8T0HDK7</accession>
<dbReference type="PROSITE" id="PS50181">
    <property type="entry name" value="FBOX"/>
    <property type="match status" value="1"/>
</dbReference>
<gene>
    <name evidence="2" type="ORF">KC19_6G042700</name>
</gene>
<protein>
    <recommendedName>
        <fullName evidence="1">F-box domain-containing protein</fullName>
    </recommendedName>
</protein>
<dbReference type="Gene3D" id="1.20.1280.50">
    <property type="match status" value="1"/>
</dbReference>